<dbReference type="Proteomes" id="UP001177021">
    <property type="component" value="Unassembled WGS sequence"/>
</dbReference>
<evidence type="ECO:0000313" key="2">
    <source>
        <dbReference type="Proteomes" id="UP001177021"/>
    </source>
</evidence>
<dbReference type="EMBL" id="CASHSV030000206">
    <property type="protein sequence ID" value="CAJ2653149.1"/>
    <property type="molecule type" value="Genomic_DNA"/>
</dbReference>
<proteinExistence type="predicted"/>
<keyword evidence="2" id="KW-1185">Reference proteome</keyword>
<organism evidence="1 2">
    <name type="scientific">Trifolium pratense</name>
    <name type="common">Red clover</name>
    <dbReference type="NCBI Taxonomy" id="57577"/>
    <lineage>
        <taxon>Eukaryota</taxon>
        <taxon>Viridiplantae</taxon>
        <taxon>Streptophyta</taxon>
        <taxon>Embryophyta</taxon>
        <taxon>Tracheophyta</taxon>
        <taxon>Spermatophyta</taxon>
        <taxon>Magnoliopsida</taxon>
        <taxon>eudicotyledons</taxon>
        <taxon>Gunneridae</taxon>
        <taxon>Pentapetalae</taxon>
        <taxon>rosids</taxon>
        <taxon>fabids</taxon>
        <taxon>Fabales</taxon>
        <taxon>Fabaceae</taxon>
        <taxon>Papilionoideae</taxon>
        <taxon>50 kb inversion clade</taxon>
        <taxon>NPAAA clade</taxon>
        <taxon>Hologalegina</taxon>
        <taxon>IRL clade</taxon>
        <taxon>Trifolieae</taxon>
        <taxon>Trifolium</taxon>
    </lineage>
</organism>
<reference evidence="1" key="1">
    <citation type="submission" date="2023-10" db="EMBL/GenBank/DDBJ databases">
        <authorList>
            <person name="Rodriguez Cubillos JULIANA M."/>
            <person name="De Vega J."/>
        </authorList>
    </citation>
    <scope>NUCLEOTIDE SEQUENCE</scope>
</reference>
<accession>A0ACB0K735</accession>
<comment type="caution">
    <text evidence="1">The sequence shown here is derived from an EMBL/GenBank/DDBJ whole genome shotgun (WGS) entry which is preliminary data.</text>
</comment>
<sequence>MSYIVNRGWVRIVVLLLLAYPAEVIIITVIILNLSRKVSQACHQLLQQLWKVYFDPLRRFSNSILVFFEVNRAGFDSAN</sequence>
<gene>
    <name evidence="1" type="ORF">MILVUS5_LOCUS20540</name>
</gene>
<evidence type="ECO:0000313" key="1">
    <source>
        <dbReference type="EMBL" id="CAJ2653149.1"/>
    </source>
</evidence>
<name>A0ACB0K735_TRIPR</name>
<protein>
    <submittedName>
        <fullName evidence="1">Uncharacterized protein</fullName>
    </submittedName>
</protein>